<name>A0A367FR98_9ACTN</name>
<dbReference type="OrthoDB" id="9770537at2"/>
<sequence length="529" mass="54557">MIEDIRGFASVDPRTGREVERIGAETSPADLDDLCARAAVAARELAALGRAGRARLLRSMARSLAERRAGLVAVADRETALGEQRLNGELTRTCYQLDLFADVAQDGAYLEATIDHAGETPMGPRPDLRRMLVPLGPVAVFGASNFPFAFSVPGGDTASALSAGCPVIAKVHGAHPATSVLSHDALAAGARAAGVTPDVVTLVWGREAGVGLVGHPAVQAVGFTGSLGAGRALFDVASSRPSPIPFYGELGALNTLVVCPEAAASRGEKIAAGLAASFTLGVGQFCTKPGMALLPAGVHGEAIRRSLAEHVDAMSAGFMLSERTADAYRRGADTLRGMDGVRMLAGGKETGGGGGWTGAPMLLHADAGAVTGALIEECFGPVLVTVEYTSEEHLLRLLETFGPALTGTVHADAADGGLSARLLAQLSGTVGRVVWNGFPTGVAVAWGMHHGGPYPATTSALHTSVGTTAIRRWLRPISLQNVPQELLPDELRDAPAASTGLVRRVDGVLTSVREPARMATDSTKGTSPR</sequence>
<dbReference type="InterPro" id="IPR044151">
    <property type="entry name" value="ALDH_KGSADH"/>
</dbReference>
<evidence type="ECO:0000256" key="1">
    <source>
        <dbReference type="ARBA" id="ARBA00023002"/>
    </source>
</evidence>
<dbReference type="Proteomes" id="UP000253094">
    <property type="component" value="Unassembled WGS sequence"/>
</dbReference>
<dbReference type="AlphaFoldDB" id="A0A367FR98"/>
<dbReference type="Gene3D" id="3.40.605.10">
    <property type="entry name" value="Aldehyde Dehydrogenase, Chain A, domain 1"/>
    <property type="match status" value="1"/>
</dbReference>
<dbReference type="InterPro" id="IPR015590">
    <property type="entry name" value="Aldehyde_DH_dom"/>
</dbReference>
<evidence type="ECO:0000259" key="2">
    <source>
        <dbReference type="Pfam" id="PF00171"/>
    </source>
</evidence>
<dbReference type="InterPro" id="IPR016163">
    <property type="entry name" value="Ald_DH_C"/>
</dbReference>
<dbReference type="RefSeq" id="WP_114026578.1">
    <property type="nucleotide sequence ID" value="NZ_QOIL01000001.1"/>
</dbReference>
<organism evidence="3 4">
    <name type="scientific">Sphaerisporangium album</name>
    <dbReference type="NCBI Taxonomy" id="509200"/>
    <lineage>
        <taxon>Bacteria</taxon>
        <taxon>Bacillati</taxon>
        <taxon>Actinomycetota</taxon>
        <taxon>Actinomycetes</taxon>
        <taxon>Streptosporangiales</taxon>
        <taxon>Streptosporangiaceae</taxon>
        <taxon>Sphaerisporangium</taxon>
    </lineage>
</organism>
<evidence type="ECO:0000313" key="3">
    <source>
        <dbReference type="EMBL" id="RCG32913.1"/>
    </source>
</evidence>
<accession>A0A367FR98</accession>
<keyword evidence="4" id="KW-1185">Reference proteome</keyword>
<dbReference type="Pfam" id="PF00171">
    <property type="entry name" value="Aldedh"/>
    <property type="match status" value="1"/>
</dbReference>
<gene>
    <name evidence="3" type="ORF">DQ384_00150</name>
</gene>
<proteinExistence type="predicted"/>
<feature type="domain" description="Aldehyde dehydrogenase" evidence="2">
    <location>
        <begin position="8"/>
        <end position="452"/>
    </location>
</feature>
<dbReference type="InterPro" id="IPR016162">
    <property type="entry name" value="Ald_DH_N"/>
</dbReference>
<dbReference type="PANTHER" id="PTHR43353:SF3">
    <property type="entry name" value="ALDEHYDE DEHYDROGENASE-RELATED"/>
    <property type="match status" value="1"/>
</dbReference>
<dbReference type="InterPro" id="IPR016161">
    <property type="entry name" value="Ald_DH/histidinol_DH"/>
</dbReference>
<reference evidence="3 4" key="1">
    <citation type="submission" date="2018-06" db="EMBL/GenBank/DDBJ databases">
        <title>Sphaerisporangium craniellae sp. nov., isolated from a marine sponge in the South China Sea.</title>
        <authorList>
            <person name="Li L."/>
        </authorList>
    </citation>
    <scope>NUCLEOTIDE SEQUENCE [LARGE SCALE GENOMIC DNA]</scope>
    <source>
        <strain evidence="3 4">CCTCC AA 208026</strain>
    </source>
</reference>
<protein>
    <submittedName>
        <fullName evidence="3">Aldehyde dehydrogenase (NADP(+))</fullName>
    </submittedName>
</protein>
<dbReference type="SUPFAM" id="SSF53720">
    <property type="entry name" value="ALDH-like"/>
    <property type="match status" value="1"/>
</dbReference>
<dbReference type="GO" id="GO:0016620">
    <property type="term" value="F:oxidoreductase activity, acting on the aldehyde or oxo group of donors, NAD or NADP as acceptor"/>
    <property type="evidence" value="ECO:0007669"/>
    <property type="project" value="InterPro"/>
</dbReference>
<evidence type="ECO:0000313" key="4">
    <source>
        <dbReference type="Proteomes" id="UP000253094"/>
    </source>
</evidence>
<keyword evidence="1" id="KW-0560">Oxidoreductase</keyword>
<dbReference type="CDD" id="cd07129">
    <property type="entry name" value="ALDH_KGSADH"/>
    <property type="match status" value="1"/>
</dbReference>
<dbReference type="InterPro" id="IPR050740">
    <property type="entry name" value="Aldehyde_DH_Superfamily"/>
</dbReference>
<dbReference type="Gene3D" id="3.40.309.10">
    <property type="entry name" value="Aldehyde Dehydrogenase, Chain A, domain 2"/>
    <property type="match status" value="1"/>
</dbReference>
<dbReference type="PANTHER" id="PTHR43353">
    <property type="entry name" value="SUCCINATE-SEMIALDEHYDE DEHYDROGENASE, MITOCHONDRIAL"/>
    <property type="match status" value="1"/>
</dbReference>
<comment type="caution">
    <text evidence="3">The sequence shown here is derived from an EMBL/GenBank/DDBJ whole genome shotgun (WGS) entry which is preliminary data.</text>
</comment>
<dbReference type="EMBL" id="QOIL01000001">
    <property type="protein sequence ID" value="RCG32913.1"/>
    <property type="molecule type" value="Genomic_DNA"/>
</dbReference>